<dbReference type="AlphaFoldDB" id="A0AAD1U1C5"/>
<name>A0AAD1U1C5_EUPCR</name>
<evidence type="ECO:0000256" key="1">
    <source>
        <dbReference type="SAM" id="Coils"/>
    </source>
</evidence>
<dbReference type="Gene3D" id="1.10.287.1490">
    <property type="match status" value="1"/>
</dbReference>
<organism evidence="2 3">
    <name type="scientific">Euplotes crassus</name>
    <dbReference type="NCBI Taxonomy" id="5936"/>
    <lineage>
        <taxon>Eukaryota</taxon>
        <taxon>Sar</taxon>
        <taxon>Alveolata</taxon>
        <taxon>Ciliophora</taxon>
        <taxon>Intramacronucleata</taxon>
        <taxon>Spirotrichea</taxon>
        <taxon>Hypotrichia</taxon>
        <taxon>Euplotida</taxon>
        <taxon>Euplotidae</taxon>
        <taxon>Moneuplotes</taxon>
    </lineage>
</organism>
<evidence type="ECO:0000313" key="3">
    <source>
        <dbReference type="Proteomes" id="UP001295684"/>
    </source>
</evidence>
<reference evidence="2" key="1">
    <citation type="submission" date="2023-07" db="EMBL/GenBank/DDBJ databases">
        <authorList>
            <consortium name="AG Swart"/>
            <person name="Singh M."/>
            <person name="Singh A."/>
            <person name="Seah K."/>
            <person name="Emmerich C."/>
        </authorList>
    </citation>
    <scope>NUCLEOTIDE SEQUENCE</scope>
    <source>
        <strain evidence="2">DP1</strain>
    </source>
</reference>
<accession>A0AAD1U1C5</accession>
<evidence type="ECO:0000313" key="2">
    <source>
        <dbReference type="EMBL" id="CAI2360175.1"/>
    </source>
</evidence>
<protein>
    <submittedName>
        <fullName evidence="2">Uncharacterized protein</fullName>
    </submittedName>
</protein>
<gene>
    <name evidence="2" type="ORF">ECRASSUSDP1_LOCUS1473</name>
</gene>
<keyword evidence="1" id="KW-0175">Coiled coil</keyword>
<comment type="caution">
    <text evidence="2">The sequence shown here is derived from an EMBL/GenBank/DDBJ whole genome shotgun (WGS) entry which is preliminary data.</text>
</comment>
<dbReference type="EMBL" id="CAMPGE010001392">
    <property type="protein sequence ID" value="CAI2360175.1"/>
    <property type="molecule type" value="Genomic_DNA"/>
</dbReference>
<proteinExistence type="predicted"/>
<feature type="coiled-coil region" evidence="1">
    <location>
        <begin position="271"/>
        <end position="361"/>
    </location>
</feature>
<keyword evidence="3" id="KW-1185">Reference proteome</keyword>
<dbReference type="Proteomes" id="UP001295684">
    <property type="component" value="Unassembled WGS sequence"/>
</dbReference>
<sequence length="524" mass="60019">MKSQILILKKQSSKADSISLSEAKINLNVTKIGKLRHLNSRGEVRDYNSENGLNFSSYKPQNKKRIKKLTKIIVSKSTNMKQQRKEMQRSISNLKLKEKFSKKSRIKHSKRLALSRHFNKSPSQNSGNKVCYSRKISASACERRYKFRSSTPDCNFGYKSLSRSISKQIVRPNATNPTECATPVLQVPQEVGLNVSEACCKCSKDGKFCSCQIMVSIPLYLLRKLENHPITEAFQVGLELLQERADSNGSKFLHLVQNSIKTLLTAQKSQLSSLKSQLSQLTAHLSSVQDQLESVQQQAAEQSSHLEQLQVKMKRKEEDLIKTTQENIELLSKLEDSADSNKQLKERNKSLNDEFDRMLKKLKHSQLYEKRLMYLIFLAVEEGYPIDKIYEEKVGNLSSKIFEDISNQYDSTSLLDSCFESPLKKKEKEIKLINESSCRSSQLFDSKASYEKIKYDLIPKITKKPSQIAILDLEEIKNDSSYMQKSTTNIDFTDTILGENLLIRFRRCRSHDDIFLSICSNSES</sequence>